<dbReference type="Gene3D" id="3.10.129.10">
    <property type="entry name" value="Hotdog Thioesterase"/>
    <property type="match status" value="1"/>
</dbReference>
<dbReference type="AlphaFoldDB" id="A0AAU3HRY6"/>
<gene>
    <name evidence="3" type="ORF">OG699_06715</name>
</gene>
<reference evidence="3" key="1">
    <citation type="submission" date="2022-10" db="EMBL/GenBank/DDBJ databases">
        <title>The complete genomes of actinobacterial strains from the NBC collection.</title>
        <authorList>
            <person name="Joergensen T.S."/>
            <person name="Alvarez Arevalo M."/>
            <person name="Sterndorff E.B."/>
            <person name="Faurdal D."/>
            <person name="Vuksanovic O."/>
            <person name="Mourched A.-S."/>
            <person name="Charusanti P."/>
            <person name="Shaw S."/>
            <person name="Blin K."/>
            <person name="Weber T."/>
        </authorList>
    </citation>
    <scope>NUCLEOTIDE SEQUENCE</scope>
    <source>
        <strain evidence="3">NBC_01393</strain>
    </source>
</reference>
<accession>A0AAU3HRY6</accession>
<dbReference type="Pfam" id="PF01575">
    <property type="entry name" value="MaoC_dehydratas"/>
    <property type="match status" value="1"/>
</dbReference>
<sequence>MRHFEHFPVGSTYELGATRLTSEDIIDYARSWDPMPFHLDPEAARDSPFGGLVASGWHTGAVIMRQFVHALLADSACRGSYGMDEVRFLNPVRPGDELRGRVTVEDASLHPKRPGTGTVHFVVEAVNQRNEPVYRMRTRLLFGVARSADAAPGTRVAQS</sequence>
<name>A0AAU3HRY6_9ACTN</name>
<evidence type="ECO:0000313" key="3">
    <source>
        <dbReference type="EMBL" id="WTZ07715.1"/>
    </source>
</evidence>
<feature type="domain" description="MaoC-like" evidence="2">
    <location>
        <begin position="17"/>
        <end position="111"/>
    </location>
</feature>
<dbReference type="PANTHER" id="PTHR43664">
    <property type="entry name" value="MONOAMINE OXIDASE-RELATED"/>
    <property type="match status" value="1"/>
</dbReference>
<organism evidence="3">
    <name type="scientific">Streptomyces sp. NBC_01393</name>
    <dbReference type="NCBI Taxonomy" id="2903851"/>
    <lineage>
        <taxon>Bacteria</taxon>
        <taxon>Bacillati</taxon>
        <taxon>Actinomycetota</taxon>
        <taxon>Actinomycetes</taxon>
        <taxon>Kitasatosporales</taxon>
        <taxon>Streptomycetaceae</taxon>
        <taxon>Streptomyces</taxon>
    </lineage>
</organism>
<evidence type="ECO:0000259" key="2">
    <source>
        <dbReference type="Pfam" id="PF01575"/>
    </source>
</evidence>
<evidence type="ECO:0000256" key="1">
    <source>
        <dbReference type="ARBA" id="ARBA00005254"/>
    </source>
</evidence>
<protein>
    <submittedName>
        <fullName evidence="3">MaoC family dehydratase</fullName>
    </submittedName>
</protein>
<dbReference type="EMBL" id="CP109546">
    <property type="protein sequence ID" value="WTZ07715.1"/>
    <property type="molecule type" value="Genomic_DNA"/>
</dbReference>
<comment type="similarity">
    <text evidence="1">Belongs to the enoyl-CoA hydratase/isomerase family.</text>
</comment>
<dbReference type="SUPFAM" id="SSF54637">
    <property type="entry name" value="Thioesterase/thiol ester dehydrase-isomerase"/>
    <property type="match status" value="1"/>
</dbReference>
<proteinExistence type="inferred from homology"/>
<dbReference type="InterPro" id="IPR002539">
    <property type="entry name" value="MaoC-like_dom"/>
</dbReference>
<dbReference type="InterPro" id="IPR029069">
    <property type="entry name" value="HotDog_dom_sf"/>
</dbReference>
<dbReference type="CDD" id="cd03454">
    <property type="entry name" value="YdeM"/>
    <property type="match status" value="1"/>
</dbReference>
<dbReference type="InterPro" id="IPR052342">
    <property type="entry name" value="MCH/BMMD"/>
</dbReference>
<dbReference type="PANTHER" id="PTHR43664:SF1">
    <property type="entry name" value="BETA-METHYLMALYL-COA DEHYDRATASE"/>
    <property type="match status" value="1"/>
</dbReference>